<feature type="signal peptide" evidence="1">
    <location>
        <begin position="1"/>
        <end position="22"/>
    </location>
</feature>
<dbReference type="RefSeq" id="WP_170088074.1">
    <property type="nucleotide sequence ID" value="NZ_JABAFG010000028.1"/>
</dbReference>
<evidence type="ECO:0000313" key="3">
    <source>
        <dbReference type="EMBL" id="NME29286.1"/>
    </source>
</evidence>
<accession>A0A848C0Z8</accession>
<proteinExistence type="predicted"/>
<name>A0A848C0Z8_9FIRM</name>
<evidence type="ECO:0000259" key="2">
    <source>
        <dbReference type="Pfam" id="PF13472"/>
    </source>
</evidence>
<dbReference type="InterPro" id="IPR036514">
    <property type="entry name" value="SGNH_hydro_sf"/>
</dbReference>
<gene>
    <name evidence="3" type="ORF">HF872_11770</name>
</gene>
<dbReference type="AlphaFoldDB" id="A0A848C0Z8"/>
<reference evidence="3 4" key="1">
    <citation type="submission" date="2020-04" db="EMBL/GenBank/DDBJ databases">
        <authorList>
            <person name="Hitch T.C.A."/>
            <person name="Wylensek D."/>
            <person name="Clavel T."/>
        </authorList>
    </citation>
    <scope>NUCLEOTIDE SEQUENCE [LARGE SCALE GENOMIC DNA]</scope>
    <source>
        <strain evidence="3 4">Oil-RF-744-FAT-WT-6-1</strain>
    </source>
</reference>
<feature type="chain" id="PRO_5033036085" evidence="1">
    <location>
        <begin position="23"/>
        <end position="464"/>
    </location>
</feature>
<dbReference type="SUPFAM" id="SSF52266">
    <property type="entry name" value="SGNH hydrolase"/>
    <property type="match status" value="1"/>
</dbReference>
<dbReference type="Proteomes" id="UP000591071">
    <property type="component" value="Unassembled WGS sequence"/>
</dbReference>
<dbReference type="InterPro" id="IPR051532">
    <property type="entry name" value="Ester_Hydrolysis_Enzymes"/>
</dbReference>
<dbReference type="PANTHER" id="PTHR30383">
    <property type="entry name" value="THIOESTERASE 1/PROTEASE 1/LYSOPHOSPHOLIPASE L1"/>
    <property type="match status" value="1"/>
</dbReference>
<sequence length="464" mass="52101">MSVFRTVSVFILIALSCTPALARTPATPVNASHATRTAVHAKAAASELPMVQGIPLDQVRELYDQEPPHILSHYTEEQPASLRPVLRWDKVKGAVSYEVEITPPQMPSQTIRHIFVPGYNAVLPANTQKGTATWRVRALDFDYNPITAYSPEEPMYVDPQQQPALYPHPLSKFNTGNGATLLYPVYNWVPVTGAASYKVEILTSPDVMPDQDAPDNLVMGRGTSHWFDWYDDSPRMSTQTLYWRVRAYTKDNQPLGVFCPPQPMMINPDKPYIIGTLGDSITHGGGDLSYSPSDWEFSYQHYLDFDTINLGESGDTSEMTRERFEKDVLPFHLKYLIIMTGSNSLRGWTSADDVISDLAAIKEKCLDHDIQPIFLTLPPINPANIKKAFDEPTAEDWRERFQKVNAWVRQQTHIDLSAKIPEDQELPTALGIDGIHLNSTGKQLMAEAINEQWASVTGETQETR</sequence>
<dbReference type="InterPro" id="IPR013783">
    <property type="entry name" value="Ig-like_fold"/>
</dbReference>
<dbReference type="PROSITE" id="PS51257">
    <property type="entry name" value="PROKAR_LIPOPROTEIN"/>
    <property type="match status" value="1"/>
</dbReference>
<comment type="caution">
    <text evidence="3">The sequence shown here is derived from an EMBL/GenBank/DDBJ whole genome shotgun (WGS) entry which is preliminary data.</text>
</comment>
<feature type="domain" description="SGNH hydrolase-type esterase" evidence="2">
    <location>
        <begin position="277"/>
        <end position="444"/>
    </location>
</feature>
<evidence type="ECO:0000313" key="4">
    <source>
        <dbReference type="Proteomes" id="UP000591071"/>
    </source>
</evidence>
<protein>
    <submittedName>
        <fullName evidence="3">G-D-S-L family lipolytic protein</fullName>
    </submittedName>
</protein>
<keyword evidence="1" id="KW-0732">Signal</keyword>
<dbReference type="EMBL" id="JABAFG010000028">
    <property type="protein sequence ID" value="NME29286.1"/>
    <property type="molecule type" value="Genomic_DNA"/>
</dbReference>
<evidence type="ECO:0000256" key="1">
    <source>
        <dbReference type="SAM" id="SignalP"/>
    </source>
</evidence>
<dbReference type="InterPro" id="IPR013830">
    <property type="entry name" value="SGNH_hydro"/>
</dbReference>
<dbReference type="Gene3D" id="2.60.40.10">
    <property type="entry name" value="Immunoglobulins"/>
    <property type="match status" value="2"/>
</dbReference>
<dbReference type="Pfam" id="PF13472">
    <property type="entry name" value="Lipase_GDSL_2"/>
    <property type="match status" value="1"/>
</dbReference>
<organism evidence="3 4">
    <name type="scientific">Megasphaera hexanoica</name>
    <dbReference type="NCBI Taxonomy" id="1675036"/>
    <lineage>
        <taxon>Bacteria</taxon>
        <taxon>Bacillati</taxon>
        <taxon>Bacillota</taxon>
        <taxon>Negativicutes</taxon>
        <taxon>Veillonellales</taxon>
        <taxon>Veillonellaceae</taxon>
        <taxon>Megasphaera</taxon>
    </lineage>
</organism>
<dbReference type="Gene3D" id="3.40.50.1110">
    <property type="entry name" value="SGNH hydrolase"/>
    <property type="match status" value="1"/>
</dbReference>